<gene>
    <name evidence="5" type="ORF">NZD86_06405</name>
</gene>
<dbReference type="Proteomes" id="UP001164803">
    <property type="component" value="Chromosome"/>
</dbReference>
<keyword evidence="1" id="KW-0805">Transcription regulation</keyword>
<keyword evidence="6" id="KW-1185">Reference proteome</keyword>
<evidence type="ECO:0000256" key="3">
    <source>
        <dbReference type="ARBA" id="ARBA00023163"/>
    </source>
</evidence>
<keyword evidence="3" id="KW-0804">Transcription</keyword>
<dbReference type="PANTHER" id="PTHR43132">
    <property type="entry name" value="ARSENICAL RESISTANCE OPERON REPRESSOR ARSR-RELATED"/>
    <property type="match status" value="1"/>
</dbReference>
<dbReference type="Pfam" id="PF12840">
    <property type="entry name" value="HTH_20"/>
    <property type="match status" value="1"/>
</dbReference>
<dbReference type="EMBL" id="CP104064">
    <property type="protein sequence ID" value="WAH38116.1"/>
    <property type="molecule type" value="Genomic_DNA"/>
</dbReference>
<dbReference type="InterPro" id="IPR036390">
    <property type="entry name" value="WH_DNA-bd_sf"/>
</dbReference>
<organism evidence="5 6">
    <name type="scientific">Alicyclobacillus dauci</name>
    <dbReference type="NCBI Taxonomy" id="1475485"/>
    <lineage>
        <taxon>Bacteria</taxon>
        <taxon>Bacillati</taxon>
        <taxon>Bacillota</taxon>
        <taxon>Bacilli</taxon>
        <taxon>Bacillales</taxon>
        <taxon>Alicyclobacillaceae</taxon>
        <taxon>Alicyclobacillus</taxon>
    </lineage>
</organism>
<dbReference type="InterPro" id="IPR036388">
    <property type="entry name" value="WH-like_DNA-bd_sf"/>
</dbReference>
<evidence type="ECO:0000313" key="5">
    <source>
        <dbReference type="EMBL" id="WAH38116.1"/>
    </source>
</evidence>
<evidence type="ECO:0000259" key="4">
    <source>
        <dbReference type="PROSITE" id="PS50987"/>
    </source>
</evidence>
<dbReference type="InterPro" id="IPR051011">
    <property type="entry name" value="Metal_resp_trans_reg"/>
</dbReference>
<dbReference type="Gene3D" id="1.10.10.10">
    <property type="entry name" value="Winged helix-like DNA-binding domain superfamily/Winged helix DNA-binding domain"/>
    <property type="match status" value="1"/>
</dbReference>
<dbReference type="PRINTS" id="PR00778">
    <property type="entry name" value="HTHARSR"/>
</dbReference>
<reference evidence="5" key="1">
    <citation type="submission" date="2022-08" db="EMBL/GenBank/DDBJ databases">
        <title>Alicyclobacillus dauci DSM2870, complete genome.</title>
        <authorList>
            <person name="Wang Q."/>
            <person name="Cai R."/>
            <person name="Wang Z."/>
        </authorList>
    </citation>
    <scope>NUCLEOTIDE SEQUENCE</scope>
    <source>
        <strain evidence="5">DSM 28700</strain>
    </source>
</reference>
<evidence type="ECO:0000313" key="6">
    <source>
        <dbReference type="Proteomes" id="UP001164803"/>
    </source>
</evidence>
<dbReference type="SMART" id="SM00418">
    <property type="entry name" value="HTH_ARSR"/>
    <property type="match status" value="1"/>
</dbReference>
<dbReference type="PANTHER" id="PTHR43132:SF8">
    <property type="entry name" value="HTH-TYPE TRANSCRIPTIONAL REGULATOR KMTR"/>
    <property type="match status" value="1"/>
</dbReference>
<dbReference type="NCBIfam" id="NF033788">
    <property type="entry name" value="HTH_metalloreg"/>
    <property type="match status" value="1"/>
</dbReference>
<evidence type="ECO:0000256" key="1">
    <source>
        <dbReference type="ARBA" id="ARBA00023015"/>
    </source>
</evidence>
<dbReference type="CDD" id="cd00090">
    <property type="entry name" value="HTH_ARSR"/>
    <property type="match status" value="1"/>
</dbReference>
<keyword evidence="2" id="KW-0238">DNA-binding</keyword>
<protein>
    <submittedName>
        <fullName evidence="5">Metalloregulator ArsR/SmtB family transcription factor</fullName>
    </submittedName>
</protein>
<dbReference type="InterPro" id="IPR001845">
    <property type="entry name" value="HTH_ArsR_DNA-bd_dom"/>
</dbReference>
<accession>A0ABY6Z5H3</accession>
<name>A0ABY6Z5H3_9BACL</name>
<dbReference type="SUPFAM" id="SSF46785">
    <property type="entry name" value="Winged helix' DNA-binding domain"/>
    <property type="match status" value="1"/>
</dbReference>
<evidence type="ECO:0000256" key="2">
    <source>
        <dbReference type="ARBA" id="ARBA00023125"/>
    </source>
</evidence>
<feature type="domain" description="HTH arsR-type" evidence="4">
    <location>
        <begin position="5"/>
        <end position="99"/>
    </location>
</feature>
<dbReference type="PROSITE" id="PS50987">
    <property type="entry name" value="HTH_ARSR_2"/>
    <property type="match status" value="1"/>
</dbReference>
<proteinExistence type="predicted"/>
<dbReference type="RefSeq" id="WP_268045674.1">
    <property type="nucleotide sequence ID" value="NZ_CP104064.1"/>
</dbReference>
<sequence length="99" mass="10796">MRQTADYTDTTRWAVVFKALSDPTRLKAALLISEDGASVQEVAGALDTTNQNASSHLRQLRAAGVAHCRRDGKQVYYRLLPQALPIIIQVQGFTVGVAN</sequence>
<dbReference type="InterPro" id="IPR011991">
    <property type="entry name" value="ArsR-like_HTH"/>
</dbReference>